<dbReference type="InterPro" id="IPR013785">
    <property type="entry name" value="Aldolase_TIM"/>
</dbReference>
<reference evidence="4" key="1">
    <citation type="submission" date="2023-11" db="EMBL/GenBank/DDBJ databases">
        <authorList>
            <person name="De Vega J J."/>
            <person name="De Vega J J."/>
        </authorList>
    </citation>
    <scope>NUCLEOTIDE SEQUENCE</scope>
</reference>
<protein>
    <recommendedName>
        <fullName evidence="3">FMN hydroxy acid dehydrogenase domain-containing protein</fullName>
    </recommendedName>
</protein>
<dbReference type="GO" id="GO:0016491">
    <property type="term" value="F:oxidoreductase activity"/>
    <property type="evidence" value="ECO:0007669"/>
    <property type="project" value="UniProtKB-KW"/>
</dbReference>
<organism evidence="4 5">
    <name type="scientific">Mycena citricolor</name>
    <dbReference type="NCBI Taxonomy" id="2018698"/>
    <lineage>
        <taxon>Eukaryota</taxon>
        <taxon>Fungi</taxon>
        <taxon>Dikarya</taxon>
        <taxon>Basidiomycota</taxon>
        <taxon>Agaricomycotina</taxon>
        <taxon>Agaricomycetes</taxon>
        <taxon>Agaricomycetidae</taxon>
        <taxon>Agaricales</taxon>
        <taxon>Marasmiineae</taxon>
        <taxon>Mycenaceae</taxon>
        <taxon>Mycena</taxon>
    </lineage>
</organism>
<dbReference type="InterPro" id="IPR008259">
    <property type="entry name" value="FMN_hydac_DH_AS"/>
</dbReference>
<evidence type="ECO:0000259" key="3">
    <source>
        <dbReference type="PROSITE" id="PS51349"/>
    </source>
</evidence>
<feature type="domain" description="FMN hydroxy acid dehydrogenase" evidence="3">
    <location>
        <begin position="122"/>
        <end position="460"/>
    </location>
</feature>
<proteinExistence type="predicted"/>
<dbReference type="AlphaFoldDB" id="A0AAD2K003"/>
<keyword evidence="5" id="KW-1185">Reference proteome</keyword>
<evidence type="ECO:0000256" key="2">
    <source>
        <dbReference type="ARBA" id="ARBA00023002"/>
    </source>
</evidence>
<dbReference type="InterPro" id="IPR000262">
    <property type="entry name" value="FMN-dep_DH"/>
</dbReference>
<sequence>MSDKQPWATFTSSLYLHGKGPQALGTVSFEEIEQKAKEALKDYPGNCNLQARDSIVTHDYACRSIYVRRRQRRNRLDLCRQSTRFREVPHRTPYVGRCHDAYSRGVSRVDSPSAHLSQGPQTTIFGVTHPSPIIIAPIGVQGTFIADGELASARAAAKLKIPFVMSTASTRPIEAVAAANGDGHRWYQLYWPATKEVTLSLLSRAKAGGFTALVVTLDTMTLGWRPHDLETAYIPFVYGVGNQVGTSDPVFMRRFGREPVTGPPPKFPFDQNAMRQRLEAQDAEAMDQVFLGTEWLKECNSGLFRSWEDLRFLRENWGGPLIIKGIQRVEDAEKSLEYGVNGIVVSNHGGRQVDGALPSLYALERIMKSPKVKEAQTSGALTVLFDSGIRTGSDIIKAVALGAQAVLLGRPWLYGGIVAGQAGIEQVILHTLADLDATLGLSGYASLADIQGKGEEIVEKIDF</sequence>
<comment type="cofactor">
    <cofactor evidence="1">
        <name>FMN</name>
        <dbReference type="ChEBI" id="CHEBI:58210"/>
    </cofactor>
</comment>
<dbReference type="PROSITE" id="PS00557">
    <property type="entry name" value="FMN_HYDROXY_ACID_DH_1"/>
    <property type="match status" value="1"/>
</dbReference>
<dbReference type="Proteomes" id="UP001295794">
    <property type="component" value="Unassembled WGS sequence"/>
</dbReference>
<dbReference type="InterPro" id="IPR037396">
    <property type="entry name" value="FMN_HAD"/>
</dbReference>
<dbReference type="PANTHER" id="PTHR10578:SF143">
    <property type="entry name" value="FMN-DEPENDENT ALPHA-HYDROXY ACID DEHYDROGENASE PB1A11.03"/>
    <property type="match status" value="1"/>
</dbReference>
<dbReference type="PANTHER" id="PTHR10578">
    <property type="entry name" value="S -2-HYDROXY-ACID OXIDASE-RELATED"/>
    <property type="match status" value="1"/>
</dbReference>
<dbReference type="Gene3D" id="3.20.20.70">
    <property type="entry name" value="Aldolase class I"/>
    <property type="match status" value="1"/>
</dbReference>
<evidence type="ECO:0000313" key="4">
    <source>
        <dbReference type="EMBL" id="CAK5270356.1"/>
    </source>
</evidence>
<evidence type="ECO:0000256" key="1">
    <source>
        <dbReference type="ARBA" id="ARBA00001917"/>
    </source>
</evidence>
<name>A0AAD2K003_9AGAR</name>
<dbReference type="EMBL" id="CAVNYO010000166">
    <property type="protein sequence ID" value="CAK5270356.1"/>
    <property type="molecule type" value="Genomic_DNA"/>
</dbReference>
<gene>
    <name evidence="4" type="ORF">MYCIT1_LOCUS14704</name>
</gene>
<dbReference type="PROSITE" id="PS51349">
    <property type="entry name" value="FMN_HYDROXY_ACID_DH_2"/>
    <property type="match status" value="1"/>
</dbReference>
<dbReference type="SUPFAM" id="SSF51395">
    <property type="entry name" value="FMN-linked oxidoreductases"/>
    <property type="match status" value="1"/>
</dbReference>
<evidence type="ECO:0000313" key="5">
    <source>
        <dbReference type="Proteomes" id="UP001295794"/>
    </source>
</evidence>
<comment type="caution">
    <text evidence="4">The sequence shown here is derived from an EMBL/GenBank/DDBJ whole genome shotgun (WGS) entry which is preliminary data.</text>
</comment>
<dbReference type="Pfam" id="PF01070">
    <property type="entry name" value="FMN_dh"/>
    <property type="match status" value="1"/>
</dbReference>
<accession>A0AAD2K003</accession>
<keyword evidence="2" id="KW-0560">Oxidoreductase</keyword>